<protein>
    <recommendedName>
        <fullName evidence="3">Nuclease SbcCD subunit C</fullName>
    </recommendedName>
</protein>
<evidence type="ECO:0000313" key="7">
    <source>
        <dbReference type="Proteomes" id="UP001623661"/>
    </source>
</evidence>
<accession>A0ABW8TRF7</accession>
<gene>
    <name evidence="6" type="ORF">ACJDUH_07450</name>
</gene>
<dbReference type="PANTHER" id="PTHR32114:SF2">
    <property type="entry name" value="ABC TRANSPORTER ABCH.3"/>
    <property type="match status" value="1"/>
</dbReference>
<comment type="caution">
    <text evidence="6">The sequence shown here is derived from an EMBL/GenBank/DDBJ whole genome shotgun (WGS) entry which is preliminary data.</text>
</comment>
<dbReference type="PANTHER" id="PTHR32114">
    <property type="entry name" value="ABC TRANSPORTER ABCH.3"/>
    <property type="match status" value="1"/>
</dbReference>
<dbReference type="InterPro" id="IPR038729">
    <property type="entry name" value="Rad50/SbcC_AAA"/>
</dbReference>
<name>A0ABW8TRF7_9CLOT</name>
<comment type="similarity">
    <text evidence="1">Belongs to the SMC family. SbcC subfamily.</text>
</comment>
<feature type="domain" description="Rad50/SbcC-type AAA" evidence="5">
    <location>
        <begin position="10"/>
        <end position="239"/>
    </location>
</feature>
<keyword evidence="4" id="KW-0175">Coiled coil</keyword>
<evidence type="ECO:0000313" key="6">
    <source>
        <dbReference type="EMBL" id="MFL0267934.1"/>
    </source>
</evidence>
<dbReference type="SUPFAM" id="SSF52540">
    <property type="entry name" value="P-loop containing nucleoside triphosphate hydrolases"/>
    <property type="match status" value="2"/>
</dbReference>
<sequence length="1029" mass="120573">MSDRKRIKYVELNDFRAYKGSMTFDFTNKTGEVADLIAIYAPNGVGKTSFFDAIEWGLTGKIDRMENDIGDNKYKGSILKNRDSIAKAADVKIALENGNHITRKTRKLTVNQIQDYTPGYRKPIDHEVFSFNNWDTLILPHNRIESFVKDNTGAKKYDYWGSYWDPTGEERKKFEFLYKMKKQALIKSENLSSDIEANKLKLAEFQKTIEIIVNINKAINKFNKLVDGKNKIKQLNLNFSGKDYSVLINEIESKKNSLELASLKYENSVKNLGILDANFIKSFEKKIKQLKYNEYNYESWAQISLKANEKSNLIEQSLMLQERLILNNQLLETLKEIQCAGDIWFKKYENYKSTKLFVNSIIDKRKELENQLLFNDEQYKTLCEKQNVLTLKNDLDERKNKLNESSTNLYKIDRRLKRNEKWLIRFIELSNKVENLITLLENTKEDAKSSVIKDIDKLRLIQLTMKAPDMEEKNNIIMALENLINEKQIIENKISVEKGKYETAEKLSNELAEIIRIARNYISNQKSSVCPVCDMKYNSKEELLLRTNITKSAAVTMYLNNCRQYESNLNEVNNKIQECVKKWNDNLNLMLEENEKDITKYISIKKRIELLKKDIEKAKAINSNDYKSCINQISTLGYLNSEISIEQIEEWYSKELNKFNRELLNLTEMINGVKSEMGKNRASLGELLKEYESKKIESADFEKSPINLKFIDFLKKNNQKETILDINGRITSITSENFDLNQQLEKLKIKLEMLKWIDHNKINYYKNKASLYSSILKENTNDYEEICDKARNIFGKGIVSQNRVNYRVNKLRKSIERNNQKIDAISSIQFNGEIQEYLNSRARIENDLAMTLESFIKCKEIFDKLEKVYVDAKKVVEDKIKTVLNTPLMNDFYKKLEPHPVMRNMKYSLKFNDKDKPELEVLVTSEKEEYIPEWYFSSAQLNVVALTTFFGRANTINSSPIDTIFIDDPVGHFDELNILAFVDMLRAMIEKNKKQIIISTHDEVVYNLMKRKLSEEYYSTKFIELGYRK</sequence>
<dbReference type="InterPro" id="IPR027417">
    <property type="entry name" value="P-loop_NTPase"/>
</dbReference>
<reference evidence="6 7" key="1">
    <citation type="submission" date="2024-11" db="EMBL/GenBank/DDBJ databases">
        <authorList>
            <person name="Heng Y.C."/>
            <person name="Lim A.C.H."/>
            <person name="Lee J.K.Y."/>
            <person name="Kittelmann S."/>
        </authorList>
    </citation>
    <scope>NUCLEOTIDE SEQUENCE [LARGE SCALE GENOMIC DNA]</scope>
    <source>
        <strain evidence="6 7">WILCCON 0202</strain>
    </source>
</reference>
<organism evidence="6 7">
    <name type="scientific">Candidatus Clostridium radicumherbarum</name>
    <dbReference type="NCBI Taxonomy" id="3381662"/>
    <lineage>
        <taxon>Bacteria</taxon>
        <taxon>Bacillati</taxon>
        <taxon>Bacillota</taxon>
        <taxon>Clostridia</taxon>
        <taxon>Eubacteriales</taxon>
        <taxon>Clostridiaceae</taxon>
        <taxon>Clostridium</taxon>
    </lineage>
</organism>
<feature type="coiled-coil region" evidence="4">
    <location>
        <begin position="473"/>
        <end position="500"/>
    </location>
</feature>
<dbReference type="EMBL" id="JBJHZY010000001">
    <property type="protein sequence ID" value="MFL0267934.1"/>
    <property type="molecule type" value="Genomic_DNA"/>
</dbReference>
<dbReference type="Pfam" id="PF13476">
    <property type="entry name" value="AAA_23"/>
    <property type="match status" value="1"/>
</dbReference>
<dbReference type="Proteomes" id="UP001623661">
    <property type="component" value="Unassembled WGS sequence"/>
</dbReference>
<evidence type="ECO:0000256" key="3">
    <source>
        <dbReference type="ARBA" id="ARBA00013368"/>
    </source>
</evidence>
<proteinExistence type="inferred from homology"/>
<feature type="coiled-coil region" evidence="4">
    <location>
        <begin position="555"/>
        <end position="582"/>
    </location>
</feature>
<evidence type="ECO:0000256" key="1">
    <source>
        <dbReference type="ARBA" id="ARBA00006930"/>
    </source>
</evidence>
<dbReference type="Gene3D" id="3.40.50.300">
    <property type="entry name" value="P-loop containing nucleotide triphosphate hydrolases"/>
    <property type="match status" value="2"/>
</dbReference>
<comment type="subunit">
    <text evidence="2">Heterodimer of SbcC and SbcD.</text>
</comment>
<evidence type="ECO:0000256" key="4">
    <source>
        <dbReference type="SAM" id="Coils"/>
    </source>
</evidence>
<dbReference type="RefSeq" id="WP_406764520.1">
    <property type="nucleotide sequence ID" value="NZ_JBJHZY010000001.1"/>
</dbReference>
<keyword evidence="7" id="KW-1185">Reference proteome</keyword>
<evidence type="ECO:0000256" key="2">
    <source>
        <dbReference type="ARBA" id="ARBA00011322"/>
    </source>
</evidence>
<evidence type="ECO:0000259" key="5">
    <source>
        <dbReference type="Pfam" id="PF13476"/>
    </source>
</evidence>